<dbReference type="GO" id="GO:0005730">
    <property type="term" value="C:nucleolus"/>
    <property type="evidence" value="ECO:0007669"/>
    <property type="project" value="UniProtKB-SubCell"/>
</dbReference>
<gene>
    <name evidence="12" type="ORF">LACBIDRAFT_301844</name>
</gene>
<evidence type="ECO:0000256" key="4">
    <source>
        <dbReference type="ARBA" id="ARBA00022490"/>
    </source>
</evidence>
<dbReference type="Gene3D" id="1.10.3450.40">
    <property type="entry name" value="Signal recognition particle, SRP68 subunit, RNA-binding domain"/>
    <property type="match status" value="1"/>
</dbReference>
<dbReference type="GO" id="GO:0005786">
    <property type="term" value="C:signal recognition particle, endoplasmic reticulum targeting"/>
    <property type="evidence" value="ECO:0007669"/>
    <property type="project" value="UniProtKB-KW"/>
</dbReference>
<evidence type="ECO:0000256" key="5">
    <source>
        <dbReference type="ARBA" id="ARBA00022884"/>
    </source>
</evidence>
<keyword evidence="8 10" id="KW-0687">Ribonucleoprotein</keyword>
<dbReference type="GO" id="GO:0006614">
    <property type="term" value="P:SRP-dependent cotranslational protein targeting to membrane"/>
    <property type="evidence" value="ECO:0007669"/>
    <property type="project" value="InterPro"/>
</dbReference>
<dbReference type="FunCoup" id="B0CPI9">
    <property type="interactions" value="613"/>
</dbReference>
<keyword evidence="7" id="KW-0539">Nucleus</keyword>
<dbReference type="InterPro" id="IPR038253">
    <property type="entry name" value="SRP68_N_sf"/>
</dbReference>
<dbReference type="OrthoDB" id="10255118at2759"/>
<sequence length="634" mass="70069">MSDNTILSFNALQVANEQRNAYGLRYNDLARYRKHCANRTHRLRSSLKATHGKGRDFKKLPPLNLDIVKEGHLHLLLFEAERAWAYSQELIAHSLMPANEARASSLRHSATGRFRRSVSWSNQLLSLCQSLHATSRMSAANLVQVIAYTVILNGRFLRYRDDFEDALAQLSVARNLLDELAATAVTSRDQALSILFSDEIGPEIRYCAHELGRAKAYDVDGIVADLAPKYRNNIVENCVTLIANLHSEGQAATQSEIRKKLKQLTWENELVPVRNPELVDVLLKVQEAEARLDGREQGSTSTGPSKQPVKSKKGVAAYDTILLALSDAEELARKLSESHQLDSASQGPSSSSGRDIHFVHAYILYQLLMRRTQRDLLLISALLASQSGKGSSSAISGSAGSKTEPVDNRLFPAVVKLLDTVLQSLGQMRTLTVVDDSPDLASAIDARLSVTKARRCLFLARCYTPLKRYAEALVLLQHANIHVRETRSTLSLSDNDSLNVANPQFFPLRDADIDALEATLVADGLQYKRDWFAYNGGAVNADPQQYKKPLFFNIALNYVKLDMDHLLERAGKQPSPVLGPVTVQPSVIKHEVVPEKKQVSKAKVEDVRASTPEPEAPARGGLSGLLGGWWGRSS</sequence>
<accession>B0CPI9</accession>
<feature type="compositionally biased region" description="Gly residues" evidence="11">
    <location>
        <begin position="621"/>
        <end position="634"/>
    </location>
</feature>
<evidence type="ECO:0000313" key="13">
    <source>
        <dbReference type="Proteomes" id="UP000001194"/>
    </source>
</evidence>
<evidence type="ECO:0000256" key="8">
    <source>
        <dbReference type="ARBA" id="ARBA00023274"/>
    </source>
</evidence>
<dbReference type="InParanoid" id="B0CPI9"/>
<dbReference type="RefSeq" id="XP_001874306.1">
    <property type="nucleotide sequence ID" value="XM_001874271.1"/>
</dbReference>
<dbReference type="KEGG" id="lbc:LACBIDRAFT_301844"/>
<evidence type="ECO:0000313" key="12">
    <source>
        <dbReference type="EMBL" id="EDR16098.1"/>
    </source>
</evidence>
<comment type="similarity">
    <text evidence="3 10">Belongs to the SRP68 family.</text>
</comment>
<feature type="region of interest" description="Disordered" evidence="11">
    <location>
        <begin position="292"/>
        <end position="311"/>
    </location>
</feature>
<evidence type="ECO:0000256" key="3">
    <source>
        <dbReference type="ARBA" id="ARBA00009352"/>
    </source>
</evidence>
<keyword evidence="4 10" id="KW-0963">Cytoplasm</keyword>
<dbReference type="STRING" id="486041.B0CPI9"/>
<dbReference type="PANTHER" id="PTHR12860:SF0">
    <property type="entry name" value="SIGNAL RECOGNITION PARTICLE SUBUNIT SRP68"/>
    <property type="match status" value="1"/>
</dbReference>
<dbReference type="PIRSF" id="PIRSF038995">
    <property type="entry name" value="SRP68"/>
    <property type="match status" value="1"/>
</dbReference>
<comment type="subcellular location">
    <subcellularLocation>
        <location evidence="1 10">Cytoplasm</location>
    </subcellularLocation>
    <subcellularLocation>
        <location evidence="2">Nucleus</location>
        <location evidence="2">Nucleolus</location>
    </subcellularLocation>
</comment>
<dbReference type="InterPro" id="IPR034652">
    <property type="entry name" value="SRP68-RBD"/>
</dbReference>
<dbReference type="GO" id="GO:0030942">
    <property type="term" value="F:endoplasmic reticulum signal peptide binding"/>
    <property type="evidence" value="ECO:0007669"/>
    <property type="project" value="InterPro"/>
</dbReference>
<dbReference type="CDD" id="cd15481">
    <property type="entry name" value="SRP68-RBD"/>
    <property type="match status" value="1"/>
</dbReference>
<dbReference type="Pfam" id="PF16969">
    <property type="entry name" value="SRP68"/>
    <property type="match status" value="1"/>
</dbReference>
<keyword evidence="6 10" id="KW-0733">Signal recognition particle</keyword>
<keyword evidence="5 10" id="KW-0694">RNA-binding</keyword>
<dbReference type="PANTHER" id="PTHR12860">
    <property type="entry name" value="SIGNAL RECOGNITION PARTICLE 68 KDA PROTEIN"/>
    <property type="match status" value="1"/>
</dbReference>
<evidence type="ECO:0000256" key="6">
    <source>
        <dbReference type="ARBA" id="ARBA00023135"/>
    </source>
</evidence>
<evidence type="ECO:0000256" key="10">
    <source>
        <dbReference type="PIRNR" id="PIRNR038995"/>
    </source>
</evidence>
<dbReference type="GO" id="GO:0008312">
    <property type="term" value="F:7S RNA binding"/>
    <property type="evidence" value="ECO:0007669"/>
    <property type="project" value="InterPro"/>
</dbReference>
<dbReference type="EMBL" id="DS547091">
    <property type="protein sequence ID" value="EDR16098.1"/>
    <property type="molecule type" value="Genomic_DNA"/>
</dbReference>
<keyword evidence="13" id="KW-1185">Reference proteome</keyword>
<evidence type="ECO:0000256" key="7">
    <source>
        <dbReference type="ARBA" id="ARBA00023242"/>
    </source>
</evidence>
<dbReference type="Proteomes" id="UP000001194">
    <property type="component" value="Unassembled WGS sequence"/>
</dbReference>
<dbReference type="GeneID" id="6068876"/>
<protein>
    <recommendedName>
        <fullName evidence="9 10">Signal recognition particle subunit SRP68</fullName>
        <shortName evidence="10">SRP68</shortName>
    </recommendedName>
</protein>
<feature type="compositionally biased region" description="Basic and acidic residues" evidence="11">
    <location>
        <begin position="599"/>
        <end position="608"/>
    </location>
</feature>
<evidence type="ECO:0000256" key="2">
    <source>
        <dbReference type="ARBA" id="ARBA00004604"/>
    </source>
</evidence>
<name>B0CPI9_LACBS</name>
<evidence type="ECO:0000256" key="9">
    <source>
        <dbReference type="ARBA" id="ARBA00029498"/>
    </source>
</evidence>
<reference evidence="12 13" key="1">
    <citation type="journal article" date="2008" name="Nature">
        <title>The genome of Laccaria bicolor provides insights into mycorrhizal symbiosis.</title>
        <authorList>
            <person name="Martin F."/>
            <person name="Aerts A."/>
            <person name="Ahren D."/>
            <person name="Brun A."/>
            <person name="Danchin E.G.J."/>
            <person name="Duchaussoy F."/>
            <person name="Gibon J."/>
            <person name="Kohler A."/>
            <person name="Lindquist E."/>
            <person name="Pereda V."/>
            <person name="Salamov A."/>
            <person name="Shapiro H.J."/>
            <person name="Wuyts J."/>
            <person name="Blaudez D."/>
            <person name="Buee M."/>
            <person name="Brokstein P."/>
            <person name="Canbaeck B."/>
            <person name="Cohen D."/>
            <person name="Courty P.E."/>
            <person name="Coutinho P.M."/>
            <person name="Delaruelle C."/>
            <person name="Detter J.C."/>
            <person name="Deveau A."/>
            <person name="DiFazio S."/>
            <person name="Duplessis S."/>
            <person name="Fraissinet-Tachet L."/>
            <person name="Lucic E."/>
            <person name="Frey-Klett P."/>
            <person name="Fourrey C."/>
            <person name="Feussner I."/>
            <person name="Gay G."/>
            <person name="Grimwood J."/>
            <person name="Hoegger P.J."/>
            <person name="Jain P."/>
            <person name="Kilaru S."/>
            <person name="Labbe J."/>
            <person name="Lin Y.C."/>
            <person name="Legue V."/>
            <person name="Le Tacon F."/>
            <person name="Marmeisse R."/>
            <person name="Melayah D."/>
            <person name="Montanini B."/>
            <person name="Muratet M."/>
            <person name="Nehls U."/>
            <person name="Niculita-Hirzel H."/>
            <person name="Oudot-Le Secq M.P."/>
            <person name="Peter M."/>
            <person name="Quesneville H."/>
            <person name="Rajashekar B."/>
            <person name="Reich M."/>
            <person name="Rouhier N."/>
            <person name="Schmutz J."/>
            <person name="Yin T."/>
            <person name="Chalot M."/>
            <person name="Henrissat B."/>
            <person name="Kuees U."/>
            <person name="Lucas S."/>
            <person name="Van de Peer Y."/>
            <person name="Podila G.K."/>
            <person name="Polle A."/>
            <person name="Pukkila P.J."/>
            <person name="Richardson P.M."/>
            <person name="Rouze P."/>
            <person name="Sanders I.R."/>
            <person name="Stajich J.E."/>
            <person name="Tunlid A."/>
            <person name="Tuskan G."/>
            <person name="Grigoriev I.V."/>
        </authorList>
    </citation>
    <scope>NUCLEOTIDE SEQUENCE [LARGE SCALE GENOMIC DNA]</scope>
    <source>
        <strain evidence="13">S238N-H82 / ATCC MYA-4686</strain>
    </source>
</reference>
<organism evidence="13">
    <name type="scientific">Laccaria bicolor (strain S238N-H82 / ATCC MYA-4686)</name>
    <name type="common">Bicoloured deceiver</name>
    <name type="synonym">Laccaria laccata var. bicolor</name>
    <dbReference type="NCBI Taxonomy" id="486041"/>
    <lineage>
        <taxon>Eukaryota</taxon>
        <taxon>Fungi</taxon>
        <taxon>Dikarya</taxon>
        <taxon>Basidiomycota</taxon>
        <taxon>Agaricomycotina</taxon>
        <taxon>Agaricomycetes</taxon>
        <taxon>Agaricomycetidae</taxon>
        <taxon>Agaricales</taxon>
        <taxon>Agaricineae</taxon>
        <taxon>Hydnangiaceae</taxon>
        <taxon>Laccaria</taxon>
    </lineage>
</organism>
<proteinExistence type="inferred from homology"/>
<evidence type="ECO:0000256" key="1">
    <source>
        <dbReference type="ARBA" id="ARBA00004496"/>
    </source>
</evidence>
<evidence type="ECO:0000256" key="11">
    <source>
        <dbReference type="SAM" id="MobiDB-lite"/>
    </source>
</evidence>
<dbReference type="GO" id="GO:0005047">
    <property type="term" value="F:signal recognition particle binding"/>
    <property type="evidence" value="ECO:0007669"/>
    <property type="project" value="InterPro"/>
</dbReference>
<dbReference type="AlphaFoldDB" id="B0CPI9"/>
<dbReference type="HOGENOM" id="CLU_018649_0_1_1"/>
<comment type="function">
    <text evidence="10">Component of the signal recognition particle (SRP) complex, a ribonucleoprotein complex that mediates the cotranslational targeting of secretory and membrane proteins to the endoplasmic reticulum (ER). The SRP complex interacts with the signal sequence in nascent secretory and membrane proteins and directs them to the membrane of the ER.</text>
</comment>
<feature type="region of interest" description="Disordered" evidence="11">
    <location>
        <begin position="599"/>
        <end position="634"/>
    </location>
</feature>
<dbReference type="InterPro" id="IPR026258">
    <property type="entry name" value="SRP68"/>
</dbReference>